<dbReference type="RefSeq" id="WP_061458779.1">
    <property type="nucleotide sequence ID" value="NZ_CP113954.2"/>
</dbReference>
<dbReference type="CDD" id="cd04301">
    <property type="entry name" value="NAT_SF"/>
    <property type="match status" value="1"/>
</dbReference>
<dbReference type="EMBL" id="LQXV01000149">
    <property type="protein sequence ID" value="KXU09377.1"/>
    <property type="molecule type" value="Genomic_DNA"/>
</dbReference>
<dbReference type="Proteomes" id="UP000249013">
    <property type="component" value="Chromosome 1"/>
</dbReference>
<dbReference type="EMBL" id="LS483409">
    <property type="protein sequence ID" value="SQG78388.1"/>
    <property type="molecule type" value="Genomic_DNA"/>
</dbReference>
<reference evidence="5 9" key="4">
    <citation type="submission" date="2018-06" db="EMBL/GenBank/DDBJ databases">
        <authorList>
            <consortium name="Pathogen Informatics"/>
            <person name="Doyle S."/>
        </authorList>
    </citation>
    <scope>NUCLEOTIDE SEQUENCE [LARGE SCALE GENOMIC DNA]</scope>
    <source>
        <strain evidence="5 9">NCTC13773</strain>
    </source>
</reference>
<protein>
    <submittedName>
        <fullName evidence="3">GCN5-related N-acetyltransferase</fullName>
    </submittedName>
    <submittedName>
        <fullName evidence="5">GNAT family acetyltransferase</fullName>
    </submittedName>
    <submittedName>
        <fullName evidence="4">Predicted N-acetyltransferase YhbS</fullName>
    </submittedName>
</protein>
<keyword evidence="8" id="KW-1185">Reference proteome</keyword>
<gene>
    <name evidence="5" type="ORF">NCTC13773_00151</name>
    <name evidence="4" type="ORF">SAMN05660328_104155</name>
    <name evidence="2" type="ORF">SGADD02_01263</name>
    <name evidence="3" type="ORF">SGADD03_00782</name>
</gene>
<dbReference type="Proteomes" id="UP000070198">
    <property type="component" value="Unassembled WGS sequence"/>
</dbReference>
<evidence type="ECO:0000313" key="6">
    <source>
        <dbReference type="Proteomes" id="UP000070198"/>
    </source>
</evidence>
<evidence type="ECO:0000313" key="9">
    <source>
        <dbReference type="Proteomes" id="UP000249013"/>
    </source>
</evidence>
<dbReference type="PANTHER" id="PTHR43617:SF2">
    <property type="entry name" value="UPF0039 PROTEIN SLL0451"/>
    <property type="match status" value="1"/>
</dbReference>
<reference evidence="4" key="3">
    <citation type="submission" date="2016-10" db="EMBL/GenBank/DDBJ databases">
        <authorList>
            <person name="de Groot N.N."/>
        </authorList>
    </citation>
    <scope>NUCLEOTIDE SEQUENCE [LARGE SCALE GENOMIC DNA]</scope>
    <source>
        <strain evidence="4">LMG 15572</strain>
    </source>
</reference>
<dbReference type="PANTHER" id="PTHR43617">
    <property type="entry name" value="L-AMINO ACID N-ACETYLTRANSFERASE"/>
    <property type="match status" value="1"/>
</dbReference>
<accession>A0A139R3R3</accession>
<dbReference type="Proteomes" id="UP000071927">
    <property type="component" value="Unassembled WGS sequence"/>
</dbReference>
<proteinExistence type="predicted"/>
<evidence type="ECO:0000313" key="4">
    <source>
        <dbReference type="EMBL" id="SFU70359.1"/>
    </source>
</evidence>
<feature type="domain" description="N-acetyltransferase" evidence="1">
    <location>
        <begin position="1"/>
        <end position="147"/>
    </location>
</feature>
<dbReference type="Proteomes" id="UP000183629">
    <property type="component" value="Unassembled WGS sequence"/>
</dbReference>
<reference evidence="8" key="2">
    <citation type="submission" date="2016-10" db="EMBL/GenBank/DDBJ databases">
        <authorList>
            <person name="Varghese N."/>
            <person name="Submissions S."/>
        </authorList>
    </citation>
    <scope>NUCLEOTIDE SEQUENCE [LARGE SCALE GENOMIC DNA]</scope>
    <source>
        <strain evidence="8">LMG 15572</strain>
    </source>
</reference>
<evidence type="ECO:0000313" key="7">
    <source>
        <dbReference type="Proteomes" id="UP000071927"/>
    </source>
</evidence>
<name>A0A139R3R3_9STRE</name>
<dbReference type="Gene3D" id="3.40.630.30">
    <property type="match status" value="1"/>
</dbReference>
<evidence type="ECO:0000313" key="5">
    <source>
        <dbReference type="EMBL" id="SQG78388.1"/>
    </source>
</evidence>
<dbReference type="InterPro" id="IPR016181">
    <property type="entry name" value="Acyl_CoA_acyltransferase"/>
</dbReference>
<dbReference type="EMBL" id="FPBN01000004">
    <property type="protein sequence ID" value="SFU70359.1"/>
    <property type="molecule type" value="Genomic_DNA"/>
</dbReference>
<organism evidence="3 7">
    <name type="scientific">Streptococcus gallolyticus</name>
    <dbReference type="NCBI Taxonomy" id="315405"/>
    <lineage>
        <taxon>Bacteria</taxon>
        <taxon>Bacillati</taxon>
        <taxon>Bacillota</taxon>
        <taxon>Bacilli</taxon>
        <taxon>Lactobacillales</taxon>
        <taxon>Streptococcaceae</taxon>
        <taxon>Streptococcus</taxon>
    </lineage>
</organism>
<dbReference type="PATRIC" id="fig|315405.11.peg.1508"/>
<evidence type="ECO:0000313" key="3">
    <source>
        <dbReference type="EMBL" id="KXU09377.1"/>
    </source>
</evidence>
<keyword evidence="3" id="KW-0808">Transferase</keyword>
<reference evidence="6 7" key="1">
    <citation type="submission" date="2016-01" db="EMBL/GenBank/DDBJ databases">
        <title>Highly variable Streptococcus oralis are common among viridans streptococci isolated from primates.</title>
        <authorList>
            <person name="Denapaite D."/>
            <person name="Rieger M."/>
            <person name="Koendgen S."/>
            <person name="Brueckner R."/>
            <person name="Ochigava I."/>
            <person name="Kappeler P."/>
            <person name="Maetz-Rensing K."/>
            <person name="Leendertz F."/>
            <person name="Hakenbeck R."/>
        </authorList>
    </citation>
    <scope>NUCLEOTIDE SEQUENCE [LARGE SCALE GENOMIC DNA]</scope>
    <source>
        <strain evidence="2 6">DD02</strain>
        <strain evidence="3 7">DD03</strain>
    </source>
</reference>
<evidence type="ECO:0000313" key="8">
    <source>
        <dbReference type="Proteomes" id="UP000183629"/>
    </source>
</evidence>
<dbReference type="PROSITE" id="PS51186">
    <property type="entry name" value="GNAT"/>
    <property type="match status" value="1"/>
</dbReference>
<evidence type="ECO:0000313" key="2">
    <source>
        <dbReference type="EMBL" id="KXT67627.1"/>
    </source>
</evidence>
<evidence type="ECO:0000259" key="1">
    <source>
        <dbReference type="PROSITE" id="PS51186"/>
    </source>
</evidence>
<dbReference type="GO" id="GO:0016747">
    <property type="term" value="F:acyltransferase activity, transferring groups other than amino-acyl groups"/>
    <property type="evidence" value="ECO:0007669"/>
    <property type="project" value="InterPro"/>
</dbReference>
<dbReference type="InterPro" id="IPR000182">
    <property type="entry name" value="GNAT_dom"/>
</dbReference>
<dbReference type="Pfam" id="PF00583">
    <property type="entry name" value="Acetyltransf_1"/>
    <property type="match status" value="1"/>
</dbReference>
<dbReference type="AlphaFoldDB" id="A0A139R3R3"/>
<sequence>MFIKQEQASDITAVDQVIKKAFASLPYSDHQEHLLVRRLRQSKEFIPELSLVAELDGQIVGHILFTKAQVNHTTVLALAPLAVHPDYQQQGIGSALVKKGHQLAQALQFPYSIVLGDPQYYSRFGYQAAKNWGILPPFDVPSNHFMGIKLIQSAPPLHGTLAYSEAFGV</sequence>
<dbReference type="InterPro" id="IPR050276">
    <property type="entry name" value="MshD_Acetyltransferase"/>
</dbReference>
<dbReference type="SUPFAM" id="SSF55729">
    <property type="entry name" value="Acyl-CoA N-acyltransferases (Nat)"/>
    <property type="match status" value="1"/>
</dbReference>
<dbReference type="EMBL" id="LQOF01000288">
    <property type="protein sequence ID" value="KXT67627.1"/>
    <property type="molecule type" value="Genomic_DNA"/>
</dbReference>